<protein>
    <recommendedName>
        <fullName evidence="2">Tetratricopeptide repeat-containing protein</fullName>
    </recommendedName>
</protein>
<sequence length="174" mass="19817">MDLLDFEAGPDSGTLYFDEKLRPETRALLDRAAKDYGLPQAETSLLRANFLEPEHPTVLVALFRYFYYQHRFEEAFLVTERVLRVFAGRLGLPSDWRELTETHASAIHGDYETTVSLTDLRFYLLALKGAGYLKLRLGENESGIAYLKKVAEMDPKDRMGAWALLDVVLPNTAQ</sequence>
<dbReference type="Gene3D" id="1.25.40.10">
    <property type="entry name" value="Tetratricopeptide repeat domain"/>
    <property type="match status" value="1"/>
</dbReference>
<accession>A0A450THX5</accession>
<organism evidence="1">
    <name type="scientific">Candidatus Kentrum sp. FW</name>
    <dbReference type="NCBI Taxonomy" id="2126338"/>
    <lineage>
        <taxon>Bacteria</taxon>
        <taxon>Pseudomonadati</taxon>
        <taxon>Pseudomonadota</taxon>
        <taxon>Gammaproteobacteria</taxon>
        <taxon>Candidatus Kentrum</taxon>
    </lineage>
</organism>
<evidence type="ECO:0008006" key="2">
    <source>
        <dbReference type="Google" id="ProtNLM"/>
    </source>
</evidence>
<dbReference type="EMBL" id="CAADFE010000010">
    <property type="protein sequence ID" value="VFJ66749.1"/>
    <property type="molecule type" value="Genomic_DNA"/>
</dbReference>
<dbReference type="InterPro" id="IPR011990">
    <property type="entry name" value="TPR-like_helical_dom_sf"/>
</dbReference>
<reference evidence="1" key="1">
    <citation type="submission" date="2019-02" db="EMBL/GenBank/DDBJ databases">
        <authorList>
            <person name="Gruber-Vodicka R. H."/>
            <person name="Seah K. B. B."/>
        </authorList>
    </citation>
    <scope>NUCLEOTIDE SEQUENCE</scope>
    <source>
        <strain evidence="1">BECK_BZ131</strain>
    </source>
</reference>
<evidence type="ECO:0000313" key="1">
    <source>
        <dbReference type="EMBL" id="VFJ66749.1"/>
    </source>
</evidence>
<dbReference type="SUPFAM" id="SSF48452">
    <property type="entry name" value="TPR-like"/>
    <property type="match status" value="1"/>
</dbReference>
<gene>
    <name evidence="1" type="ORF">BECKFW1821C_GA0114237_101063</name>
</gene>
<name>A0A450THX5_9GAMM</name>
<proteinExistence type="predicted"/>
<dbReference type="AlphaFoldDB" id="A0A450THX5"/>